<dbReference type="EMBL" id="JACGWJ010000004">
    <property type="protein sequence ID" value="KAL0425850.1"/>
    <property type="molecule type" value="Genomic_DNA"/>
</dbReference>
<evidence type="ECO:0000256" key="1">
    <source>
        <dbReference type="ARBA" id="ARBA00022857"/>
    </source>
</evidence>
<dbReference type="InterPro" id="IPR036291">
    <property type="entry name" value="NAD(P)-bd_dom_sf"/>
</dbReference>
<evidence type="ECO:0000256" key="2">
    <source>
        <dbReference type="ARBA" id="ARBA00023002"/>
    </source>
</evidence>
<accession>A0AAW2VC80</accession>
<comment type="caution">
    <text evidence="4">The sequence shown here is derived from an EMBL/GenBank/DDBJ whole genome shotgun (WGS) entry which is preliminary data.</text>
</comment>
<dbReference type="AlphaFoldDB" id="A0AAW2VC80"/>
<organism evidence="4">
    <name type="scientific">Sesamum radiatum</name>
    <name type="common">Black benniseed</name>
    <dbReference type="NCBI Taxonomy" id="300843"/>
    <lineage>
        <taxon>Eukaryota</taxon>
        <taxon>Viridiplantae</taxon>
        <taxon>Streptophyta</taxon>
        <taxon>Embryophyta</taxon>
        <taxon>Tracheophyta</taxon>
        <taxon>Spermatophyta</taxon>
        <taxon>Magnoliopsida</taxon>
        <taxon>eudicotyledons</taxon>
        <taxon>Gunneridae</taxon>
        <taxon>Pentapetalae</taxon>
        <taxon>asterids</taxon>
        <taxon>lamiids</taxon>
        <taxon>Lamiales</taxon>
        <taxon>Pedaliaceae</taxon>
        <taxon>Sesamum</taxon>
    </lineage>
</organism>
<gene>
    <name evidence="4" type="ORF">Sradi_1119800</name>
</gene>
<dbReference type="PANTHER" id="PTHR10366">
    <property type="entry name" value="NAD DEPENDENT EPIMERASE/DEHYDRATASE"/>
    <property type="match status" value="1"/>
</dbReference>
<dbReference type="PANTHER" id="PTHR10366:SF563">
    <property type="entry name" value="CINNAMOYL-COA REDUCTASE 16"/>
    <property type="match status" value="1"/>
</dbReference>
<dbReference type="Gene3D" id="3.40.50.720">
    <property type="entry name" value="NAD(P)-binding Rossmann-like Domain"/>
    <property type="match status" value="1"/>
</dbReference>
<dbReference type="GO" id="GO:0006694">
    <property type="term" value="P:steroid biosynthetic process"/>
    <property type="evidence" value="ECO:0007669"/>
    <property type="project" value="InterPro"/>
</dbReference>
<keyword evidence="1" id="KW-0521">NADP</keyword>
<dbReference type="InterPro" id="IPR050425">
    <property type="entry name" value="NAD(P)_dehydrat-like"/>
</dbReference>
<proteinExistence type="predicted"/>
<evidence type="ECO:0000313" key="4">
    <source>
        <dbReference type="EMBL" id="KAL0425850.1"/>
    </source>
</evidence>
<dbReference type="InterPro" id="IPR002225">
    <property type="entry name" value="3Beta_OHSteriod_DH/Estase"/>
</dbReference>
<feature type="domain" description="3-beta hydroxysteroid dehydrogenase/isomerase" evidence="3">
    <location>
        <begin position="33"/>
        <end position="122"/>
    </location>
</feature>
<dbReference type="GO" id="GO:0016616">
    <property type="term" value="F:oxidoreductase activity, acting on the CH-OH group of donors, NAD or NADP as acceptor"/>
    <property type="evidence" value="ECO:0007669"/>
    <property type="project" value="InterPro"/>
</dbReference>
<dbReference type="SUPFAM" id="SSF51735">
    <property type="entry name" value="NAD(P)-binding Rossmann-fold domains"/>
    <property type="match status" value="1"/>
</dbReference>
<name>A0AAW2VC80_SESRA</name>
<reference evidence="4" key="1">
    <citation type="submission" date="2020-06" db="EMBL/GenBank/DDBJ databases">
        <authorList>
            <person name="Li T."/>
            <person name="Hu X."/>
            <person name="Zhang T."/>
            <person name="Song X."/>
            <person name="Zhang H."/>
            <person name="Dai N."/>
            <person name="Sheng W."/>
            <person name="Hou X."/>
            <person name="Wei L."/>
        </authorList>
    </citation>
    <scope>NUCLEOTIDE SEQUENCE</scope>
    <source>
        <strain evidence="4">G02</strain>
        <tissue evidence="4">Leaf</tissue>
    </source>
</reference>
<dbReference type="Pfam" id="PF01073">
    <property type="entry name" value="3Beta_HSD"/>
    <property type="match status" value="1"/>
</dbReference>
<keyword evidence="2" id="KW-0560">Oxidoreductase</keyword>
<reference evidence="4" key="2">
    <citation type="journal article" date="2024" name="Plant">
        <title>Genomic evolution and insights into agronomic trait innovations of Sesamum species.</title>
        <authorList>
            <person name="Miao H."/>
            <person name="Wang L."/>
            <person name="Qu L."/>
            <person name="Liu H."/>
            <person name="Sun Y."/>
            <person name="Le M."/>
            <person name="Wang Q."/>
            <person name="Wei S."/>
            <person name="Zheng Y."/>
            <person name="Lin W."/>
            <person name="Duan Y."/>
            <person name="Cao H."/>
            <person name="Xiong S."/>
            <person name="Wang X."/>
            <person name="Wei L."/>
            <person name="Li C."/>
            <person name="Ma Q."/>
            <person name="Ju M."/>
            <person name="Zhao R."/>
            <person name="Li G."/>
            <person name="Mu C."/>
            <person name="Tian Q."/>
            <person name="Mei H."/>
            <person name="Zhang T."/>
            <person name="Gao T."/>
            <person name="Zhang H."/>
        </authorList>
    </citation>
    <scope>NUCLEOTIDE SEQUENCE</scope>
    <source>
        <strain evidence="4">G02</strain>
    </source>
</reference>
<evidence type="ECO:0000259" key="3">
    <source>
        <dbReference type="Pfam" id="PF01073"/>
    </source>
</evidence>
<sequence>MSFNCIKLEPTSISGSKRDIRFLTNLPGASERLRVFTADLENPDSFAAAIEGCAGVFHVAHPIDYRNEVTEETITNKCIRAALGILKACVESKSVRRVVYTSSVSTVMFNDEAEGGAVRDEGWWSDVDYIRNEKFGGASYYISKTLTERAALEFALDVVTVDLTWTHGPFICPSWPLSVNSALAMMISMNFFTC</sequence>
<protein>
    <submittedName>
        <fullName evidence="4">Vestitone reductase</fullName>
    </submittedName>
</protein>